<dbReference type="AlphaFoldDB" id="A0A0U5GNR7"/>
<dbReference type="GeneID" id="84612561"/>
<keyword evidence="3" id="KW-1185">Reference proteome</keyword>
<protein>
    <submittedName>
        <fullName evidence="2">Putative membrane protein</fullName>
    </submittedName>
</protein>
<dbReference type="RefSeq" id="WP_157883886.1">
    <property type="nucleotide sequence ID" value="NZ_CP072598.1"/>
</dbReference>
<feature type="compositionally biased region" description="Basic and acidic residues" evidence="1">
    <location>
        <begin position="41"/>
        <end position="54"/>
    </location>
</feature>
<dbReference type="KEGG" id="ege:EM595_2472"/>
<name>A0A0U5GNR7_9GAMM</name>
<dbReference type="PATRIC" id="fig|1619313.3.peg.2569"/>
<feature type="region of interest" description="Disordered" evidence="1">
    <location>
        <begin position="35"/>
        <end position="54"/>
    </location>
</feature>
<gene>
    <name evidence="2" type="ORF">EM595_2472</name>
</gene>
<reference evidence="3" key="1">
    <citation type="submission" date="2015-11" db="EMBL/GenBank/DDBJ databases">
        <authorList>
            <person name="Blom J."/>
        </authorList>
    </citation>
    <scope>NUCLEOTIDE SEQUENCE [LARGE SCALE GENOMIC DNA]</scope>
</reference>
<dbReference type="Proteomes" id="UP000059419">
    <property type="component" value="Chromosome 1"/>
</dbReference>
<evidence type="ECO:0000313" key="2">
    <source>
        <dbReference type="EMBL" id="CUU24705.1"/>
    </source>
</evidence>
<sequence length="54" mass="5843">MINTPSVVMLHLMKFSGLTLSGLAFSGFSEQMLNAATKPEQGGDTRVSQEEAKR</sequence>
<dbReference type="EMBL" id="LN907827">
    <property type="protein sequence ID" value="CUU24705.1"/>
    <property type="molecule type" value="Genomic_DNA"/>
</dbReference>
<organism evidence="2 3">
    <name type="scientific">Duffyella gerundensis</name>
    <dbReference type="NCBI Taxonomy" id="1619313"/>
    <lineage>
        <taxon>Bacteria</taxon>
        <taxon>Pseudomonadati</taxon>
        <taxon>Pseudomonadota</taxon>
        <taxon>Gammaproteobacteria</taxon>
        <taxon>Enterobacterales</taxon>
        <taxon>Erwiniaceae</taxon>
        <taxon>Duffyella</taxon>
    </lineage>
</organism>
<evidence type="ECO:0000256" key="1">
    <source>
        <dbReference type="SAM" id="MobiDB-lite"/>
    </source>
</evidence>
<proteinExistence type="predicted"/>
<evidence type="ECO:0000313" key="3">
    <source>
        <dbReference type="Proteomes" id="UP000059419"/>
    </source>
</evidence>
<accession>A0A0U5GNR7</accession>